<sequence>MFWVIGLATASALSSGILLSTPTTTLTQEEPRTGSIPLQTGNDPRPFGPNAPWNRPVKGIPRHPESDRWVDRLWRLSTADRPGNFNLGGFEDYSYPVYLVDDATRDVPVKSRRPDWGNLHGKTVPWNPSWRAAKGTDGQVIILDPKTGREWDLFQVRFDGATLVVGNGNLVDGDYRTKEDGFPPSRGCGIPYLAMLTRPQELRQGAIRHALSMPVKNPNSTLFVPPATKTDGGRFGIPDGVPMGMRFALEVSDEEIEQWIRSLPRELGEATRNSARIIAVALRDYGWIVTDSSGGAFFQFEYNGTAGPAWNELGLGKRPLRDKEYPRDLLDGLLLKERIYALVPSDQYPKIVQDGRVQANTKETAPFINAVEPRR</sequence>
<dbReference type="STRING" id="575540.Isop_2986"/>
<keyword evidence="4" id="KW-1185">Reference proteome</keyword>
<name>E8R2Q4_ISOPI</name>
<accession>E8R2Q4</accession>
<feature type="chain" id="PRO_5003226393" evidence="2">
    <location>
        <begin position="21"/>
        <end position="375"/>
    </location>
</feature>
<dbReference type="HOGENOM" id="CLU_737272_0_0_0"/>
<dbReference type="KEGG" id="ipa:Isop_2986"/>
<keyword evidence="2" id="KW-0732">Signal</keyword>
<protein>
    <submittedName>
        <fullName evidence="3">Uncharacterized protein</fullName>
    </submittedName>
</protein>
<dbReference type="AlphaFoldDB" id="E8R2Q4"/>
<gene>
    <name evidence="3" type="ordered locus">Isop_2986</name>
</gene>
<dbReference type="InParanoid" id="E8R2Q4"/>
<dbReference type="EMBL" id="CP002353">
    <property type="protein sequence ID" value="ADV63551.1"/>
    <property type="molecule type" value="Genomic_DNA"/>
</dbReference>
<reference evidence="3 4" key="2">
    <citation type="journal article" date="2011" name="Stand. Genomic Sci.">
        <title>Complete genome sequence of Isosphaera pallida type strain (IS1B).</title>
        <authorList>
            <consortium name="US DOE Joint Genome Institute (JGI-PGF)"/>
            <person name="Goker M."/>
            <person name="Cleland D."/>
            <person name="Saunders E."/>
            <person name="Lapidus A."/>
            <person name="Nolan M."/>
            <person name="Lucas S."/>
            <person name="Hammon N."/>
            <person name="Deshpande S."/>
            <person name="Cheng J.F."/>
            <person name="Tapia R."/>
            <person name="Han C."/>
            <person name="Goodwin L."/>
            <person name="Pitluck S."/>
            <person name="Liolios K."/>
            <person name="Pagani I."/>
            <person name="Ivanova N."/>
            <person name="Mavromatis K."/>
            <person name="Pati A."/>
            <person name="Chen A."/>
            <person name="Palaniappan K."/>
            <person name="Land M."/>
            <person name="Hauser L."/>
            <person name="Chang Y.J."/>
            <person name="Jeffries C.D."/>
            <person name="Detter J.C."/>
            <person name="Beck B."/>
            <person name="Woyke T."/>
            <person name="Bristow J."/>
            <person name="Eisen J.A."/>
            <person name="Markowitz V."/>
            <person name="Hugenholtz P."/>
            <person name="Kyrpides N.C."/>
            <person name="Klenk H.P."/>
        </authorList>
    </citation>
    <scope>NUCLEOTIDE SEQUENCE [LARGE SCALE GENOMIC DNA]</scope>
    <source>
        <strain evidence="4">ATCC 43644 / DSM 9630 / IS1B</strain>
    </source>
</reference>
<reference key="1">
    <citation type="submission" date="2010-11" db="EMBL/GenBank/DDBJ databases">
        <title>The complete sequence of chromosome of Isophaera pallida ATCC 43644.</title>
        <authorList>
            <consortium name="US DOE Joint Genome Institute (JGI-PGF)"/>
            <person name="Lucas S."/>
            <person name="Copeland A."/>
            <person name="Lapidus A."/>
            <person name="Bruce D."/>
            <person name="Goodwin L."/>
            <person name="Pitluck S."/>
            <person name="Kyrpides N."/>
            <person name="Mavromatis K."/>
            <person name="Pagani I."/>
            <person name="Ivanova N."/>
            <person name="Saunders E."/>
            <person name="Brettin T."/>
            <person name="Detter J.C."/>
            <person name="Han C."/>
            <person name="Tapia R."/>
            <person name="Land M."/>
            <person name="Hauser L."/>
            <person name="Markowitz V."/>
            <person name="Cheng J.-F."/>
            <person name="Hugenholtz P."/>
            <person name="Woyke T."/>
            <person name="Wu D."/>
            <person name="Eisen J.A."/>
        </authorList>
    </citation>
    <scope>NUCLEOTIDE SEQUENCE</scope>
    <source>
        <strain>ATCC 43644</strain>
    </source>
</reference>
<proteinExistence type="predicted"/>
<organism evidence="3 4">
    <name type="scientific">Isosphaera pallida (strain ATCC 43644 / DSM 9630 / IS1B)</name>
    <dbReference type="NCBI Taxonomy" id="575540"/>
    <lineage>
        <taxon>Bacteria</taxon>
        <taxon>Pseudomonadati</taxon>
        <taxon>Planctomycetota</taxon>
        <taxon>Planctomycetia</taxon>
        <taxon>Isosphaerales</taxon>
        <taxon>Isosphaeraceae</taxon>
        <taxon>Isosphaera</taxon>
    </lineage>
</organism>
<evidence type="ECO:0000256" key="2">
    <source>
        <dbReference type="SAM" id="SignalP"/>
    </source>
</evidence>
<evidence type="ECO:0000256" key="1">
    <source>
        <dbReference type="SAM" id="MobiDB-lite"/>
    </source>
</evidence>
<evidence type="ECO:0000313" key="3">
    <source>
        <dbReference type="EMBL" id="ADV63551.1"/>
    </source>
</evidence>
<evidence type="ECO:0000313" key="4">
    <source>
        <dbReference type="Proteomes" id="UP000008631"/>
    </source>
</evidence>
<dbReference type="Proteomes" id="UP000008631">
    <property type="component" value="Chromosome"/>
</dbReference>
<feature type="signal peptide" evidence="2">
    <location>
        <begin position="1"/>
        <end position="20"/>
    </location>
</feature>
<feature type="region of interest" description="Disordered" evidence="1">
    <location>
        <begin position="24"/>
        <end position="60"/>
    </location>
</feature>